<dbReference type="SUPFAM" id="SSF54862">
    <property type="entry name" value="4Fe-4S ferredoxins"/>
    <property type="match status" value="1"/>
</dbReference>
<protein>
    <recommendedName>
        <fullName evidence="5">4Fe-4S ferredoxin-type domain-containing protein</fullName>
    </recommendedName>
</protein>
<evidence type="ECO:0000256" key="4">
    <source>
        <dbReference type="ARBA" id="ARBA00023014"/>
    </source>
</evidence>
<feature type="domain" description="4Fe-4S ferredoxin-type" evidence="5">
    <location>
        <begin position="216"/>
        <end position="245"/>
    </location>
</feature>
<evidence type="ECO:0000256" key="1">
    <source>
        <dbReference type="ARBA" id="ARBA00022485"/>
    </source>
</evidence>
<dbReference type="GO" id="GO:0046872">
    <property type="term" value="F:metal ion binding"/>
    <property type="evidence" value="ECO:0007669"/>
    <property type="project" value="UniProtKB-KW"/>
</dbReference>
<dbReference type="InterPro" id="IPR017896">
    <property type="entry name" value="4Fe4S_Fe-S-bd"/>
</dbReference>
<dbReference type="PROSITE" id="PS51379">
    <property type="entry name" value="4FE4S_FER_2"/>
    <property type="match status" value="2"/>
</dbReference>
<dbReference type="Pfam" id="PF12838">
    <property type="entry name" value="Fer4_7"/>
    <property type="match status" value="1"/>
</dbReference>
<dbReference type="EMBL" id="ATHI01000011">
    <property type="protein sequence ID" value="EPR34423.1"/>
    <property type="molecule type" value="Genomic_DNA"/>
</dbReference>
<evidence type="ECO:0000259" key="5">
    <source>
        <dbReference type="PROSITE" id="PS51379"/>
    </source>
</evidence>
<reference evidence="6 7" key="1">
    <citation type="journal article" date="2013" name="Genome Announc.">
        <title>Draft genome sequences for three mercury-methylating, sulfate-reducing bacteria.</title>
        <authorList>
            <person name="Brown S.D."/>
            <person name="Hurt R.A.Jr."/>
            <person name="Gilmour C.C."/>
            <person name="Elias D.A."/>
        </authorList>
    </citation>
    <scope>NUCLEOTIDE SEQUENCE [LARGE SCALE GENOMIC DNA]</scope>
    <source>
        <strain evidence="6 7">DSM 16529</strain>
    </source>
</reference>
<dbReference type="PANTHER" id="PTHR24960:SF79">
    <property type="entry name" value="PHOTOSYSTEM I IRON-SULFUR CENTER"/>
    <property type="match status" value="1"/>
</dbReference>
<name>S7UQ26_9BACT</name>
<organism evidence="6 7">
    <name type="scientific">Alkalidesulfovibrio alkalitolerans DSM 16529</name>
    <dbReference type="NCBI Taxonomy" id="1121439"/>
    <lineage>
        <taxon>Bacteria</taxon>
        <taxon>Pseudomonadati</taxon>
        <taxon>Thermodesulfobacteriota</taxon>
        <taxon>Desulfovibrionia</taxon>
        <taxon>Desulfovibrionales</taxon>
        <taxon>Desulfovibrionaceae</taxon>
        <taxon>Alkalidesulfovibrio</taxon>
    </lineage>
</organism>
<keyword evidence="4" id="KW-0411">Iron-sulfur</keyword>
<dbReference type="Proteomes" id="UP000014975">
    <property type="component" value="Unassembled WGS sequence"/>
</dbReference>
<dbReference type="AlphaFoldDB" id="S7UQ26"/>
<dbReference type="Gene3D" id="3.40.50.11440">
    <property type="match status" value="1"/>
</dbReference>
<feature type="domain" description="4Fe-4S ferredoxin-type" evidence="5">
    <location>
        <begin position="186"/>
        <end position="215"/>
    </location>
</feature>
<dbReference type="InterPro" id="IPR050157">
    <property type="entry name" value="PSI_iron-sulfur_center"/>
</dbReference>
<dbReference type="GO" id="GO:0051539">
    <property type="term" value="F:4 iron, 4 sulfur cluster binding"/>
    <property type="evidence" value="ECO:0007669"/>
    <property type="project" value="UniProtKB-KW"/>
</dbReference>
<proteinExistence type="predicted"/>
<dbReference type="PANTHER" id="PTHR24960">
    <property type="entry name" value="PHOTOSYSTEM I IRON-SULFUR CENTER-RELATED"/>
    <property type="match status" value="1"/>
</dbReference>
<sequence length="369" mass="39089">MAASVWFWNLRSTLKSPTRTRLSRLLSRAGLAEVVSPGDITAVKMHFGEAGVTGHLQPLHVRPVIEAVRKIGGRPFLTDTATLYVGQRGDAVAHNLLAREHGFDPAVLGAPVIMADGLKSTHERTVPFAGEHIDQAHLAADILEADAMVVLSHVKGHVAAGFGGALKNLAMGCATRRGKMHQHCVMGPKLAAEKCVGCEQCVAICAPGALSLDADRRITLNVERCVGCGACFHACAKGALEVDWSLEHGRFIARMMEYASAVVAARGRAAMYVNFIHAVTPECDCMGFSDAPICPDIGVLASTDPVAVDQASLDLVNAAVPLYPSKLPKNLAPGDDKFLALNPKMPAGFGLAHAETHGAGSRDYVLREL</sequence>
<evidence type="ECO:0000313" key="6">
    <source>
        <dbReference type="EMBL" id="EPR34423.1"/>
    </source>
</evidence>
<dbReference type="InterPro" id="IPR007160">
    <property type="entry name" value="DUF362"/>
</dbReference>
<dbReference type="PATRIC" id="fig|1121439.3.peg.1286"/>
<keyword evidence="7" id="KW-1185">Reference proteome</keyword>
<evidence type="ECO:0000313" key="7">
    <source>
        <dbReference type="Proteomes" id="UP000014975"/>
    </source>
</evidence>
<gene>
    <name evidence="6" type="ORF">dsat_0071</name>
</gene>
<dbReference type="Gene3D" id="3.30.70.20">
    <property type="match status" value="1"/>
</dbReference>
<accession>S7UQ26</accession>
<dbReference type="Pfam" id="PF04015">
    <property type="entry name" value="DUF362"/>
    <property type="match status" value="1"/>
</dbReference>
<dbReference type="RefSeq" id="WP_020885477.1">
    <property type="nucleotide sequence ID" value="NZ_ATHI01000011.1"/>
</dbReference>
<keyword evidence="2" id="KW-0479">Metal-binding</keyword>
<evidence type="ECO:0000256" key="3">
    <source>
        <dbReference type="ARBA" id="ARBA00023004"/>
    </source>
</evidence>
<keyword evidence="3" id="KW-0408">Iron</keyword>
<dbReference type="OrthoDB" id="9781559at2"/>
<dbReference type="STRING" id="1121439.dsat_0071"/>
<dbReference type="eggNOG" id="COG2768">
    <property type="taxonomic scope" value="Bacteria"/>
</dbReference>
<keyword evidence="1" id="KW-0004">4Fe-4S</keyword>
<evidence type="ECO:0000256" key="2">
    <source>
        <dbReference type="ARBA" id="ARBA00022723"/>
    </source>
</evidence>
<comment type="caution">
    <text evidence="6">The sequence shown here is derived from an EMBL/GenBank/DDBJ whole genome shotgun (WGS) entry which is preliminary data.</text>
</comment>